<dbReference type="EMBL" id="JBJJXI010000136">
    <property type="protein sequence ID" value="KAL3387702.1"/>
    <property type="molecule type" value="Genomic_DNA"/>
</dbReference>
<evidence type="ECO:0000313" key="2">
    <source>
        <dbReference type="Proteomes" id="UP001627154"/>
    </source>
</evidence>
<proteinExistence type="predicted"/>
<evidence type="ECO:0000313" key="1">
    <source>
        <dbReference type="EMBL" id="KAL3387702.1"/>
    </source>
</evidence>
<sequence length="116" mass="12763">MTELEIKSSRLRRGYILAKLSMCSPASESELFPRLRTRSCYPQFPAVGLTTFYSPRMMTLMKALTLAMSSTAFCMPTAKRINDEAARGLGAVASAATHPECRDARDSALRVYAAYG</sequence>
<organism evidence="1 2">
    <name type="scientific">Trichogramma kaykai</name>
    <dbReference type="NCBI Taxonomy" id="54128"/>
    <lineage>
        <taxon>Eukaryota</taxon>
        <taxon>Metazoa</taxon>
        <taxon>Ecdysozoa</taxon>
        <taxon>Arthropoda</taxon>
        <taxon>Hexapoda</taxon>
        <taxon>Insecta</taxon>
        <taxon>Pterygota</taxon>
        <taxon>Neoptera</taxon>
        <taxon>Endopterygota</taxon>
        <taxon>Hymenoptera</taxon>
        <taxon>Apocrita</taxon>
        <taxon>Proctotrupomorpha</taxon>
        <taxon>Chalcidoidea</taxon>
        <taxon>Trichogrammatidae</taxon>
        <taxon>Trichogramma</taxon>
    </lineage>
</organism>
<comment type="caution">
    <text evidence="1">The sequence shown here is derived from an EMBL/GenBank/DDBJ whole genome shotgun (WGS) entry which is preliminary data.</text>
</comment>
<name>A0ABD2W5B0_9HYME</name>
<gene>
    <name evidence="1" type="ORF">TKK_016821</name>
</gene>
<dbReference type="AlphaFoldDB" id="A0ABD2W5B0"/>
<protein>
    <submittedName>
        <fullName evidence="1">Uncharacterized protein</fullName>
    </submittedName>
</protein>
<dbReference type="Proteomes" id="UP001627154">
    <property type="component" value="Unassembled WGS sequence"/>
</dbReference>
<accession>A0ABD2W5B0</accession>
<reference evidence="1 2" key="1">
    <citation type="journal article" date="2024" name="bioRxiv">
        <title>A reference genome for Trichogramma kaykai: A tiny desert-dwelling parasitoid wasp with competing sex-ratio distorters.</title>
        <authorList>
            <person name="Culotta J."/>
            <person name="Lindsey A.R."/>
        </authorList>
    </citation>
    <scope>NUCLEOTIDE SEQUENCE [LARGE SCALE GENOMIC DNA]</scope>
    <source>
        <strain evidence="1 2">KSX58</strain>
    </source>
</reference>
<keyword evidence="2" id="KW-1185">Reference proteome</keyword>